<organism evidence="2 3">
    <name type="scientific">Nocardia thailandica</name>
    <dbReference type="NCBI Taxonomy" id="257275"/>
    <lineage>
        <taxon>Bacteria</taxon>
        <taxon>Bacillati</taxon>
        <taxon>Actinomycetota</taxon>
        <taxon>Actinomycetes</taxon>
        <taxon>Mycobacteriales</taxon>
        <taxon>Nocardiaceae</taxon>
        <taxon>Nocardia</taxon>
    </lineage>
</organism>
<sequence>MPVNVEQGRSARSGAATAILVAGGCSVLLGAVTLLWPDRTVLLVAWLLGTSLLASALLQVALAVQARLNGLLRALVGLSAALTFTVAILCYRSDNFELLSLWLGIGWAVRGTVQALVGAWDDDLPNGLLHEVCGMCTVVAGVVIIAIRFETLTGVAVFAGAGLIVLGIMELTAGGLIPLPTGGRAASRPAP</sequence>
<accession>A0ABW6PMF0</accession>
<name>A0ABW6PMF0_9NOCA</name>
<feature type="transmembrane region" description="Helical" evidence="1">
    <location>
        <begin position="71"/>
        <end position="89"/>
    </location>
</feature>
<feature type="transmembrane region" description="Helical" evidence="1">
    <location>
        <begin position="42"/>
        <end position="64"/>
    </location>
</feature>
<keyword evidence="3" id="KW-1185">Reference proteome</keyword>
<keyword evidence="1" id="KW-0812">Transmembrane</keyword>
<evidence type="ECO:0000256" key="1">
    <source>
        <dbReference type="SAM" id="Phobius"/>
    </source>
</evidence>
<feature type="transmembrane region" description="Helical" evidence="1">
    <location>
        <begin position="132"/>
        <end position="149"/>
    </location>
</feature>
<keyword evidence="1" id="KW-0472">Membrane</keyword>
<evidence type="ECO:0000313" key="3">
    <source>
        <dbReference type="Proteomes" id="UP001601444"/>
    </source>
</evidence>
<feature type="transmembrane region" description="Helical" evidence="1">
    <location>
        <begin position="101"/>
        <end position="120"/>
    </location>
</feature>
<keyword evidence="1" id="KW-1133">Transmembrane helix</keyword>
<reference evidence="2 3" key="1">
    <citation type="submission" date="2024-10" db="EMBL/GenBank/DDBJ databases">
        <title>The Natural Products Discovery Center: Release of the First 8490 Sequenced Strains for Exploring Actinobacteria Biosynthetic Diversity.</title>
        <authorList>
            <person name="Kalkreuter E."/>
            <person name="Kautsar S.A."/>
            <person name="Yang D."/>
            <person name="Bader C.D."/>
            <person name="Teijaro C.N."/>
            <person name="Fluegel L."/>
            <person name="Davis C.M."/>
            <person name="Simpson J.R."/>
            <person name="Lauterbach L."/>
            <person name="Steele A.D."/>
            <person name="Gui C."/>
            <person name="Meng S."/>
            <person name="Li G."/>
            <person name="Viehrig K."/>
            <person name="Ye F."/>
            <person name="Su P."/>
            <person name="Kiefer A.F."/>
            <person name="Nichols A."/>
            <person name="Cepeda A.J."/>
            <person name="Yan W."/>
            <person name="Fan B."/>
            <person name="Jiang Y."/>
            <person name="Adhikari A."/>
            <person name="Zheng C.-J."/>
            <person name="Schuster L."/>
            <person name="Cowan T.M."/>
            <person name="Smanski M.J."/>
            <person name="Chevrette M.G."/>
            <person name="De Carvalho L.P.S."/>
            <person name="Shen B."/>
        </authorList>
    </citation>
    <scope>NUCLEOTIDE SEQUENCE [LARGE SCALE GENOMIC DNA]</scope>
    <source>
        <strain evidence="2 3">NPDC004045</strain>
    </source>
</reference>
<evidence type="ECO:0000313" key="2">
    <source>
        <dbReference type="EMBL" id="MFF0543518.1"/>
    </source>
</evidence>
<protein>
    <submittedName>
        <fullName evidence="2">DUF308 domain-containing protein</fullName>
    </submittedName>
</protein>
<dbReference type="RefSeq" id="WP_387700137.1">
    <property type="nucleotide sequence ID" value="NZ_JBIAMX010000006.1"/>
</dbReference>
<feature type="transmembrane region" description="Helical" evidence="1">
    <location>
        <begin position="155"/>
        <end position="179"/>
    </location>
</feature>
<dbReference type="Pfam" id="PF03729">
    <property type="entry name" value="DUF308"/>
    <property type="match status" value="1"/>
</dbReference>
<dbReference type="EMBL" id="JBIAMX010000006">
    <property type="protein sequence ID" value="MFF0543518.1"/>
    <property type="molecule type" value="Genomic_DNA"/>
</dbReference>
<dbReference type="InterPro" id="IPR005325">
    <property type="entry name" value="DUF308_memb"/>
</dbReference>
<feature type="transmembrane region" description="Helical" evidence="1">
    <location>
        <begin position="15"/>
        <end position="36"/>
    </location>
</feature>
<proteinExistence type="predicted"/>
<dbReference type="Proteomes" id="UP001601444">
    <property type="component" value="Unassembled WGS sequence"/>
</dbReference>
<gene>
    <name evidence="2" type="ORF">ACFYTF_11855</name>
</gene>
<comment type="caution">
    <text evidence="2">The sequence shown here is derived from an EMBL/GenBank/DDBJ whole genome shotgun (WGS) entry which is preliminary data.</text>
</comment>